<evidence type="ECO:0000313" key="2">
    <source>
        <dbReference type="EMBL" id="SEL61455.1"/>
    </source>
</evidence>
<protein>
    <recommendedName>
        <fullName evidence="1">Probable sensor domain-containing protein</fullName>
    </recommendedName>
</protein>
<proteinExistence type="predicted"/>
<dbReference type="AlphaFoldDB" id="A0A1H7RMT6"/>
<evidence type="ECO:0000313" key="3">
    <source>
        <dbReference type="Proteomes" id="UP000198984"/>
    </source>
</evidence>
<organism evidence="2 3">
    <name type="scientific">Chitinophaga rupis</name>
    <dbReference type="NCBI Taxonomy" id="573321"/>
    <lineage>
        <taxon>Bacteria</taxon>
        <taxon>Pseudomonadati</taxon>
        <taxon>Bacteroidota</taxon>
        <taxon>Chitinophagia</taxon>
        <taxon>Chitinophagales</taxon>
        <taxon>Chitinophagaceae</taxon>
        <taxon>Chitinophaga</taxon>
    </lineage>
</organism>
<accession>A0A1H7RMT6</accession>
<dbReference type="STRING" id="573321.SAMN04488505_102682"/>
<name>A0A1H7RMT6_9BACT</name>
<keyword evidence="3" id="KW-1185">Reference proteome</keyword>
<dbReference type="Proteomes" id="UP000198984">
    <property type="component" value="Unassembled WGS sequence"/>
</dbReference>
<reference evidence="2 3" key="1">
    <citation type="submission" date="2016-10" db="EMBL/GenBank/DDBJ databases">
        <authorList>
            <person name="de Groot N.N."/>
        </authorList>
    </citation>
    <scope>NUCLEOTIDE SEQUENCE [LARGE SCALE GENOMIC DNA]</scope>
    <source>
        <strain evidence="2 3">DSM 21039</strain>
    </source>
</reference>
<gene>
    <name evidence="2" type="ORF">SAMN04488505_102682</name>
</gene>
<dbReference type="EMBL" id="FOBB01000002">
    <property type="protein sequence ID" value="SEL61455.1"/>
    <property type="molecule type" value="Genomic_DNA"/>
</dbReference>
<dbReference type="InterPro" id="IPR048551">
    <property type="entry name" value="DACNV"/>
</dbReference>
<dbReference type="Pfam" id="PF21751">
    <property type="entry name" value="DACNV"/>
    <property type="match status" value="1"/>
</dbReference>
<evidence type="ECO:0000259" key="1">
    <source>
        <dbReference type="Pfam" id="PF21751"/>
    </source>
</evidence>
<feature type="domain" description="Probable sensor" evidence="1">
    <location>
        <begin position="55"/>
        <end position="143"/>
    </location>
</feature>
<sequence>MSKSEKNLRGKHGLNIFSMELTYETAYQAAGKVADTIASILLKHQTAALENGERNLASVPEAWVVEKMIDTAFWASLRKEEGNATKISLAFLPPSQAGKPLLFAQPLPLNSKTLSKLAPGVERAGVHVGIWYKGEELYIWGTTIKLPDYCFVLDVSEPALLVVKQRRIIGLGKFMNVAVLRGDQVKVVDENSGLLPDSPPILTSLLGLSSSAVWNDPVNVLIQIAVSMRAHGRGGILLVVSSRHEEWKGSLIHPLQYPVAPAFSGVADLVSSNCNNRNGSSDIFLQNALRREVENVTGLTAVDGATVINDRHQLLTFGAKITRAHNSTRVEQVLLMEPVMDGSPRLIHPSSLGGTRHLSAAQFVHDQRDSLALVASQDGYFTVFSWSDHAGMVQAHRIDVLLL</sequence>